<evidence type="ECO:0000256" key="7">
    <source>
        <dbReference type="RuleBase" id="RU003355"/>
    </source>
</evidence>
<dbReference type="PROSITE" id="PS00137">
    <property type="entry name" value="SUBTILASE_HIS"/>
    <property type="match status" value="1"/>
</dbReference>
<reference evidence="9 10" key="1">
    <citation type="submission" date="2018-05" db="EMBL/GenBank/DDBJ databases">
        <title>Evolution of GPA BGCs.</title>
        <authorList>
            <person name="Waglechner N."/>
            <person name="Wright G.D."/>
        </authorList>
    </citation>
    <scope>NUCLEOTIDE SEQUENCE [LARGE SCALE GENOMIC DNA]</scope>
    <source>
        <strain evidence="9 10">A82846</strain>
    </source>
</reference>
<evidence type="ECO:0000256" key="4">
    <source>
        <dbReference type="ARBA" id="ARBA00022825"/>
    </source>
</evidence>
<organism evidence="9 10">
    <name type="scientific">Kibdelosporangium aridum</name>
    <dbReference type="NCBI Taxonomy" id="2030"/>
    <lineage>
        <taxon>Bacteria</taxon>
        <taxon>Bacillati</taxon>
        <taxon>Actinomycetota</taxon>
        <taxon>Actinomycetes</taxon>
        <taxon>Pseudonocardiales</taxon>
        <taxon>Pseudonocardiaceae</taxon>
        <taxon>Kibdelosporangium</taxon>
    </lineage>
</organism>
<dbReference type="SUPFAM" id="SSF52743">
    <property type="entry name" value="Subtilisin-like"/>
    <property type="match status" value="1"/>
</dbReference>
<dbReference type="PROSITE" id="PS00136">
    <property type="entry name" value="SUBTILASE_ASP"/>
    <property type="match status" value="1"/>
</dbReference>
<feature type="domain" description="Peptidase S8/S53" evidence="8">
    <location>
        <begin position="226"/>
        <end position="489"/>
    </location>
</feature>
<evidence type="ECO:0000256" key="6">
    <source>
        <dbReference type="PROSITE-ProRule" id="PRU01240"/>
    </source>
</evidence>
<dbReference type="InterPro" id="IPR022398">
    <property type="entry name" value="Peptidase_S8_His-AS"/>
</dbReference>
<dbReference type="CDD" id="cd07487">
    <property type="entry name" value="Peptidases_S8_1"/>
    <property type="match status" value="1"/>
</dbReference>
<accession>A0A428YZL9</accession>
<comment type="caution">
    <text evidence="9">The sequence shown here is derived from an EMBL/GenBank/DDBJ whole genome shotgun (WGS) entry which is preliminary data.</text>
</comment>
<dbReference type="Pfam" id="PF00082">
    <property type="entry name" value="Peptidase_S8"/>
    <property type="match status" value="1"/>
</dbReference>
<dbReference type="InterPro" id="IPR000209">
    <property type="entry name" value="Peptidase_S8/S53_dom"/>
</dbReference>
<dbReference type="EMBL" id="QHKI01000042">
    <property type="protein sequence ID" value="RSM77006.1"/>
    <property type="molecule type" value="Genomic_DNA"/>
</dbReference>
<sequence>MTTDSGSSTPYRRCLGHAQKTDREVFQVHSAKRRAARRICVGALVLGVALSTAQVASAAPAAQPNGRSVTLITGDRVVVVEDAYSVHAIVPGKGREKLAFSSYKRDGHHYVVPQDAVSLIAQGRVDERLFDVTLLTESGYADGERNTLPLIVSHAPGASVAGVTTTANLSAVNASAVTADKTGAAWQSLTGANVKKVWLDGKRKASLDRSTAQIGAPTAWQAGFTGEGVKVAVLDTGVDQTHPDLATREVAEKNFSDSPDAVDRYGHGTHVASTIAGTGAKANGKYKGVAYGANIIDGKVLADGGYGYDSWIIGGMQWAVEQGAKVVNLSLGGGDTPDIDPLEEAVNTLSAKHGTLFVIAAGNSGPGEESVGSPGSADAALTVGAVDRDETLAPFSSRGPRIGDAAIKPDVTAPGVNIAAAKAANGQMGTPVADGYVAASGTSMATPHVAGAAALLAQVHPDWTGEQIKATLTASAKPNGKLNAFQQGSGRIDVAKAITQAVTTTPTNVSLGTQLWPHDDDQPVDKGLTYRNTGKTDVTFDVAVNALGPDGKAAPAGLLTASPAKVTVPAGGEAKVTITGNTKLDALDGIYSGTLTATAGDLTVNTPVAINREPESYTLTINHTGLDGAPATNYRTALFGLDSGKFSSAFDPDGSPSVRLPKGSYAVDSSLVGQQAINWLAFPAFTLNEDTTIDLDFRRTKPTKVTPADPASQMRLADVTYQRIAGKTSFGFGWVLFGGDLSTLHTAHVGPELSPQELLTQINTQWDTPSGDYYGLSFYQNGSMPTGFTKAVKKETLAHVHATFGATVPGKTGLRYAFPYPKFGTGPGAWAVLLPVKLPGERNEYYTTEDAAWSPGLYQLSADGRTLEAQLSSPVKVFQAGRTYEESYNRGVFAPVMPQTRFPNQYVTRTENKISVNIPLFGDASGNAGSSLVDSGSTVLYRDGKKIGESANPAYGQFDVPADTGTYTLTAEAIRSGVSDVSTTVRGSWTFRSGPVGADPVRLPLSTVRYTPALDATNSAPAGESFILPISVQAQNSGQGTVPKSLTVDASFDGGQTWTATTVVANVFAIVQHPNDASSVSLRAKATDRAGNTVEQTIINAYKLN</sequence>
<evidence type="ECO:0000313" key="10">
    <source>
        <dbReference type="Proteomes" id="UP000287547"/>
    </source>
</evidence>
<dbReference type="PIRSF" id="PIRSF037854">
    <property type="entry name" value="Dihydropyridine_esterase"/>
    <property type="match status" value="1"/>
</dbReference>
<dbReference type="OrthoDB" id="9795680at2"/>
<dbReference type="PROSITE" id="PS51892">
    <property type="entry name" value="SUBTILASE"/>
    <property type="match status" value="1"/>
</dbReference>
<feature type="active site" description="Charge relay system" evidence="5 6">
    <location>
        <position position="267"/>
    </location>
</feature>
<evidence type="ECO:0000256" key="2">
    <source>
        <dbReference type="ARBA" id="ARBA00022670"/>
    </source>
</evidence>
<keyword evidence="4 6" id="KW-0720">Serine protease</keyword>
<name>A0A428YZL9_KIBAR</name>
<keyword evidence="2 6" id="KW-0645">Protease</keyword>
<dbReference type="PANTHER" id="PTHR43806:SF11">
    <property type="entry name" value="CEREVISIN-RELATED"/>
    <property type="match status" value="1"/>
</dbReference>
<feature type="active site" description="Charge relay system" evidence="5 6">
    <location>
        <position position="443"/>
    </location>
</feature>
<evidence type="ECO:0000259" key="8">
    <source>
        <dbReference type="Pfam" id="PF00082"/>
    </source>
</evidence>
<gene>
    <name evidence="9" type="ORF">DMH04_35775</name>
</gene>
<feature type="active site" description="Charge relay system" evidence="5 6">
    <location>
        <position position="235"/>
    </location>
</feature>
<dbReference type="PROSITE" id="PS00138">
    <property type="entry name" value="SUBTILASE_SER"/>
    <property type="match status" value="1"/>
</dbReference>
<dbReference type="InterPro" id="IPR017297">
    <property type="entry name" value="Peptidase_S8A_DPH-A"/>
</dbReference>
<evidence type="ECO:0000256" key="1">
    <source>
        <dbReference type="ARBA" id="ARBA00011073"/>
    </source>
</evidence>
<protein>
    <submittedName>
        <fullName evidence="9">Peptidase S8</fullName>
    </submittedName>
</protein>
<dbReference type="InterPro" id="IPR023828">
    <property type="entry name" value="Peptidase_S8_Ser-AS"/>
</dbReference>
<dbReference type="Gene3D" id="3.40.50.200">
    <property type="entry name" value="Peptidase S8/S53 domain"/>
    <property type="match status" value="1"/>
</dbReference>
<keyword evidence="3 6" id="KW-0378">Hydrolase</keyword>
<evidence type="ECO:0000313" key="9">
    <source>
        <dbReference type="EMBL" id="RSM77006.1"/>
    </source>
</evidence>
<dbReference type="PANTHER" id="PTHR43806">
    <property type="entry name" value="PEPTIDASE S8"/>
    <property type="match status" value="1"/>
</dbReference>
<dbReference type="GO" id="GO:0004252">
    <property type="term" value="F:serine-type endopeptidase activity"/>
    <property type="evidence" value="ECO:0007669"/>
    <property type="project" value="UniProtKB-UniRule"/>
</dbReference>
<evidence type="ECO:0000256" key="5">
    <source>
        <dbReference type="PIRSR" id="PIRSR615500-1"/>
    </source>
</evidence>
<evidence type="ECO:0000256" key="3">
    <source>
        <dbReference type="ARBA" id="ARBA00022801"/>
    </source>
</evidence>
<dbReference type="InterPro" id="IPR015500">
    <property type="entry name" value="Peptidase_S8_subtilisin-rel"/>
</dbReference>
<dbReference type="PRINTS" id="PR00723">
    <property type="entry name" value="SUBTILISIN"/>
</dbReference>
<comment type="similarity">
    <text evidence="1 6 7">Belongs to the peptidase S8 family.</text>
</comment>
<proteinExistence type="inferred from homology"/>
<dbReference type="InterPro" id="IPR050131">
    <property type="entry name" value="Peptidase_S8_subtilisin-like"/>
</dbReference>
<dbReference type="InterPro" id="IPR036852">
    <property type="entry name" value="Peptidase_S8/S53_dom_sf"/>
</dbReference>
<dbReference type="Proteomes" id="UP000287547">
    <property type="component" value="Unassembled WGS sequence"/>
</dbReference>
<dbReference type="InterPro" id="IPR023827">
    <property type="entry name" value="Peptidase_S8_Asp-AS"/>
</dbReference>
<dbReference type="AlphaFoldDB" id="A0A428YZL9"/>
<dbReference type="GO" id="GO:0006508">
    <property type="term" value="P:proteolysis"/>
    <property type="evidence" value="ECO:0007669"/>
    <property type="project" value="UniProtKB-KW"/>
</dbReference>